<feature type="domain" description="RiboL-PSP-HEPN" evidence="1">
    <location>
        <begin position="52"/>
        <end position="250"/>
    </location>
</feature>
<accession>A0A1Z4MY26</accession>
<dbReference type="Proteomes" id="UP000218785">
    <property type="component" value="Chromosome"/>
</dbReference>
<evidence type="ECO:0000259" key="1">
    <source>
        <dbReference type="Pfam" id="PF18735"/>
    </source>
</evidence>
<keyword evidence="3" id="KW-1185">Reference proteome</keyword>
<evidence type="ECO:0000313" key="2">
    <source>
        <dbReference type="EMBL" id="BAY98385.1"/>
    </source>
</evidence>
<dbReference type="RefSeq" id="WP_096575749.1">
    <property type="nucleotide sequence ID" value="NZ_CAWNJS010000001.1"/>
</dbReference>
<gene>
    <name evidence="2" type="ORF">NIES37_23350</name>
</gene>
<organism evidence="2 3">
    <name type="scientific">Tolypothrix tenuis PCC 7101</name>
    <dbReference type="NCBI Taxonomy" id="231146"/>
    <lineage>
        <taxon>Bacteria</taxon>
        <taxon>Bacillati</taxon>
        <taxon>Cyanobacteriota</taxon>
        <taxon>Cyanophyceae</taxon>
        <taxon>Nostocales</taxon>
        <taxon>Tolypothrichaceae</taxon>
        <taxon>Tolypothrix</taxon>
    </lineage>
</organism>
<dbReference type="Pfam" id="PF18735">
    <property type="entry name" value="HEPN_RiboL-PSP"/>
    <property type="match status" value="1"/>
</dbReference>
<reference evidence="2 3" key="1">
    <citation type="submission" date="2017-06" db="EMBL/GenBank/DDBJ databases">
        <title>Genome sequencing of cyanobaciteial culture collection at National Institute for Environmental Studies (NIES).</title>
        <authorList>
            <person name="Hirose Y."/>
            <person name="Shimura Y."/>
            <person name="Fujisawa T."/>
            <person name="Nakamura Y."/>
            <person name="Kawachi M."/>
        </authorList>
    </citation>
    <scope>NUCLEOTIDE SEQUENCE [LARGE SCALE GENOMIC DNA]</scope>
    <source>
        <strain evidence="2 3">NIES-37</strain>
    </source>
</reference>
<dbReference type="AlphaFoldDB" id="A0A1Z4MY26"/>
<protein>
    <recommendedName>
        <fullName evidence="1">RiboL-PSP-HEPN domain-containing protein</fullName>
    </recommendedName>
</protein>
<proteinExistence type="predicted"/>
<dbReference type="KEGG" id="ttq:NIES37_23350"/>
<dbReference type="InterPro" id="IPR041519">
    <property type="entry name" value="HEPN_RiboL-PSP"/>
</dbReference>
<dbReference type="EMBL" id="AP018248">
    <property type="protein sequence ID" value="BAY98385.1"/>
    <property type="molecule type" value="Genomic_DNA"/>
</dbReference>
<evidence type="ECO:0000313" key="3">
    <source>
        <dbReference type="Proteomes" id="UP000218785"/>
    </source>
</evidence>
<sequence>MFQNLLKTVRVNISTVISIIKTNTRLREISFSSSDITKQELYEDTELILGTLMQDIPKLQEWLIYDHCAVVMRLYAIYERFVEEIIADWLTLLPVLFPQYSELEERIRNTHQIGVGRLLIEIKKNRYKHLNIENVIRGFFYGYTNEAEYYLLPDAFLFHEQNLRRETLDKLMADAGLPNAWIWIENHRAVKYFIEEIRGSQNTAESELNDLIIYRNDAAHGSPDNFLRAHALLELCIFVEALCQALAELVTYQVLERKKVLGQTQEVGRITEWLKKREAGIAKFEEITMLSVGRSLFLVSEGTSCCVLATITSIQNNGIPVNEIQTTKGMEVGLKFDVDAKKGLRLYQLQD</sequence>
<name>A0A1Z4MY26_9CYAN</name>